<name>B9S5J5_RICCO</name>
<organism evidence="2 3">
    <name type="scientific">Ricinus communis</name>
    <name type="common">Castor bean</name>
    <dbReference type="NCBI Taxonomy" id="3988"/>
    <lineage>
        <taxon>Eukaryota</taxon>
        <taxon>Viridiplantae</taxon>
        <taxon>Streptophyta</taxon>
        <taxon>Embryophyta</taxon>
        <taxon>Tracheophyta</taxon>
        <taxon>Spermatophyta</taxon>
        <taxon>Magnoliopsida</taxon>
        <taxon>eudicotyledons</taxon>
        <taxon>Gunneridae</taxon>
        <taxon>Pentapetalae</taxon>
        <taxon>rosids</taxon>
        <taxon>fabids</taxon>
        <taxon>Malpighiales</taxon>
        <taxon>Euphorbiaceae</taxon>
        <taxon>Acalyphoideae</taxon>
        <taxon>Acalypheae</taxon>
        <taxon>Ricinus</taxon>
    </lineage>
</organism>
<feature type="region of interest" description="Disordered" evidence="1">
    <location>
        <begin position="49"/>
        <end position="68"/>
    </location>
</feature>
<protein>
    <submittedName>
        <fullName evidence="2">Uncharacterized protein</fullName>
    </submittedName>
</protein>
<dbReference type="AlphaFoldDB" id="B9S5J5"/>
<keyword evidence="3" id="KW-1185">Reference proteome</keyword>
<dbReference type="InParanoid" id="B9S5J5"/>
<accession>B9S5J5</accession>
<evidence type="ECO:0000256" key="1">
    <source>
        <dbReference type="SAM" id="MobiDB-lite"/>
    </source>
</evidence>
<dbReference type="Proteomes" id="UP000008311">
    <property type="component" value="Unassembled WGS sequence"/>
</dbReference>
<gene>
    <name evidence="2" type="ORF">RCOM_0977420</name>
</gene>
<proteinExistence type="predicted"/>
<feature type="region of interest" description="Disordered" evidence="1">
    <location>
        <begin position="1"/>
        <end position="38"/>
    </location>
</feature>
<evidence type="ECO:0000313" key="3">
    <source>
        <dbReference type="Proteomes" id="UP000008311"/>
    </source>
</evidence>
<dbReference type="EMBL" id="EQ973874">
    <property type="protein sequence ID" value="EEF41120.1"/>
    <property type="molecule type" value="Genomic_DNA"/>
</dbReference>
<reference evidence="3" key="1">
    <citation type="journal article" date="2010" name="Nat. Biotechnol.">
        <title>Draft genome sequence of the oilseed species Ricinus communis.</title>
        <authorList>
            <person name="Chan A.P."/>
            <person name="Crabtree J."/>
            <person name="Zhao Q."/>
            <person name="Lorenzi H."/>
            <person name="Orvis J."/>
            <person name="Puiu D."/>
            <person name="Melake-Berhan A."/>
            <person name="Jones K.M."/>
            <person name="Redman J."/>
            <person name="Chen G."/>
            <person name="Cahoon E.B."/>
            <person name="Gedil M."/>
            <person name="Stanke M."/>
            <person name="Haas B.J."/>
            <person name="Wortman J.R."/>
            <person name="Fraser-Liggett C.M."/>
            <person name="Ravel J."/>
            <person name="Rabinowicz P.D."/>
        </authorList>
    </citation>
    <scope>NUCLEOTIDE SEQUENCE [LARGE SCALE GENOMIC DNA]</scope>
    <source>
        <strain evidence="3">cv. Hale</strain>
    </source>
</reference>
<evidence type="ECO:0000313" key="2">
    <source>
        <dbReference type="EMBL" id="EEF41120.1"/>
    </source>
</evidence>
<sequence length="107" mass="12062">MLQHNTSRMVAEEPSGRGPLDATGELAEASNEQHKHWEDRRCVAIHKVMDQPRGHRPHEEGTTAHRGCGHEVDNSYTITYVASSRRSCQAREALPLVTVCKDRFSLE</sequence>